<dbReference type="EMBL" id="LJIJ01001423">
    <property type="protein sequence ID" value="ODM91780.1"/>
    <property type="molecule type" value="Genomic_DNA"/>
</dbReference>
<dbReference type="Proteomes" id="UP000094527">
    <property type="component" value="Unassembled WGS sequence"/>
</dbReference>
<name>A0A1D2MFL7_ORCCI</name>
<protein>
    <submittedName>
        <fullName evidence="2">Uncharacterized protein</fullName>
    </submittedName>
</protein>
<evidence type="ECO:0000313" key="2">
    <source>
        <dbReference type="EMBL" id="ODM91780.1"/>
    </source>
</evidence>
<dbReference type="AlphaFoldDB" id="A0A1D2MFL7"/>
<evidence type="ECO:0000313" key="3">
    <source>
        <dbReference type="Proteomes" id="UP000094527"/>
    </source>
</evidence>
<keyword evidence="3" id="KW-1185">Reference proteome</keyword>
<reference evidence="2 3" key="1">
    <citation type="journal article" date="2016" name="Genome Biol. Evol.">
        <title>Gene Family Evolution Reflects Adaptation to Soil Environmental Stressors in the Genome of the Collembolan Orchesella cincta.</title>
        <authorList>
            <person name="Faddeeva-Vakhrusheva A."/>
            <person name="Derks M.F."/>
            <person name="Anvar S.Y."/>
            <person name="Agamennone V."/>
            <person name="Suring W."/>
            <person name="Smit S."/>
            <person name="van Straalen N.M."/>
            <person name="Roelofs D."/>
        </authorList>
    </citation>
    <scope>NUCLEOTIDE SEQUENCE [LARGE SCALE GENOMIC DNA]</scope>
    <source>
        <tissue evidence="2">Mixed pool</tissue>
    </source>
</reference>
<evidence type="ECO:0000256" key="1">
    <source>
        <dbReference type="SAM" id="MobiDB-lite"/>
    </source>
</evidence>
<gene>
    <name evidence="2" type="ORF">Ocin01_14901</name>
</gene>
<proteinExistence type="predicted"/>
<feature type="compositionally biased region" description="Polar residues" evidence="1">
    <location>
        <begin position="138"/>
        <end position="155"/>
    </location>
</feature>
<comment type="caution">
    <text evidence="2">The sequence shown here is derived from an EMBL/GenBank/DDBJ whole genome shotgun (WGS) entry which is preliminary data.</text>
</comment>
<accession>A0A1D2MFL7</accession>
<feature type="region of interest" description="Disordered" evidence="1">
    <location>
        <begin position="138"/>
        <end position="165"/>
    </location>
</feature>
<sequence length="173" mass="18951">MAKLLASWKGLGKSESKEEARIARAIAKNNGRPHLLATNLNTNGNLFNQNRRHSSCILDGSDGASKLKPIVPLHSIGKENMATSWRKTSQFDLNKSTGPVQPFRHVQPNLRTEINHAETPKPKPSEELNITLGEARCTETNGNNGHSNGGPTSVAQKPIPFPRKPGILYRFGE</sequence>
<organism evidence="2 3">
    <name type="scientific">Orchesella cincta</name>
    <name type="common">Springtail</name>
    <name type="synonym">Podura cincta</name>
    <dbReference type="NCBI Taxonomy" id="48709"/>
    <lineage>
        <taxon>Eukaryota</taxon>
        <taxon>Metazoa</taxon>
        <taxon>Ecdysozoa</taxon>
        <taxon>Arthropoda</taxon>
        <taxon>Hexapoda</taxon>
        <taxon>Collembola</taxon>
        <taxon>Entomobryomorpha</taxon>
        <taxon>Entomobryoidea</taxon>
        <taxon>Orchesellidae</taxon>
        <taxon>Orchesellinae</taxon>
        <taxon>Orchesella</taxon>
    </lineage>
</organism>